<dbReference type="Pfam" id="PF17851">
    <property type="entry name" value="GH43_C2"/>
    <property type="match status" value="1"/>
</dbReference>
<gene>
    <name evidence="2" type="ORF">H1V43_28760</name>
</gene>
<accession>A0A7W2D5Z6</accession>
<dbReference type="AlphaFoldDB" id="A0A7W2D5Z6"/>
<dbReference type="Proteomes" id="UP000586976">
    <property type="component" value="Unassembled WGS sequence"/>
</dbReference>
<feature type="domain" description="Beta-xylosidase C-terminal Concanavalin A-like" evidence="1">
    <location>
        <begin position="1"/>
        <end position="156"/>
    </location>
</feature>
<protein>
    <recommendedName>
        <fullName evidence="1">Beta-xylosidase C-terminal Concanavalin A-like domain-containing protein</fullName>
    </recommendedName>
</protein>
<dbReference type="Gene3D" id="2.60.120.200">
    <property type="match status" value="1"/>
</dbReference>
<dbReference type="SUPFAM" id="SSF49899">
    <property type="entry name" value="Concanavalin A-like lectins/glucanases"/>
    <property type="match status" value="1"/>
</dbReference>
<keyword evidence="3" id="KW-1185">Reference proteome</keyword>
<organism evidence="2 3">
    <name type="scientific">Streptomyces himalayensis subsp. aureolus</name>
    <dbReference type="NCBI Taxonomy" id="2758039"/>
    <lineage>
        <taxon>Bacteria</taxon>
        <taxon>Bacillati</taxon>
        <taxon>Actinomycetota</taxon>
        <taxon>Actinomycetes</taxon>
        <taxon>Kitasatosporales</taxon>
        <taxon>Streptomycetaceae</taxon>
        <taxon>Streptomyces</taxon>
        <taxon>Streptomyces himalayensis</taxon>
    </lineage>
</organism>
<name>A0A7W2D5Z6_9ACTN</name>
<evidence type="ECO:0000313" key="3">
    <source>
        <dbReference type="Proteomes" id="UP000586976"/>
    </source>
</evidence>
<dbReference type="EMBL" id="JACEQY010000039">
    <property type="protein sequence ID" value="MBA4865271.1"/>
    <property type="molecule type" value="Genomic_DNA"/>
</dbReference>
<comment type="caution">
    <text evidence="2">The sequence shown here is derived from an EMBL/GenBank/DDBJ whole genome shotgun (WGS) entry which is preliminary data.</text>
</comment>
<evidence type="ECO:0000313" key="2">
    <source>
        <dbReference type="EMBL" id="MBA4865271.1"/>
    </source>
</evidence>
<sequence length="160" mass="17965">MARRVTAARCSFEATMEYRPRTYQHLAGITAYYNTRNWYYLYVTADDHGQAVLRAASCDQGVLSVDEAGQEPLGAITRLRLGLDIDGADLRFRYDLGRGWRPFGPPLDATVLSDEHAEHIEDGRIRSLGFTGAFVGQWAWDLTGGSHHADFDEAKYHTLP</sequence>
<dbReference type="RefSeq" id="WP_181866801.1">
    <property type="nucleotide sequence ID" value="NZ_JACEQY010000039.1"/>
</dbReference>
<evidence type="ECO:0000259" key="1">
    <source>
        <dbReference type="Pfam" id="PF17851"/>
    </source>
</evidence>
<dbReference type="InterPro" id="IPR013320">
    <property type="entry name" value="ConA-like_dom_sf"/>
</dbReference>
<reference evidence="2 3" key="1">
    <citation type="submission" date="2020-07" db="EMBL/GenBank/DDBJ databases">
        <title>Streptomyces isolated from Indian soil.</title>
        <authorList>
            <person name="Mandal S."/>
            <person name="Maiti P.K."/>
        </authorList>
    </citation>
    <scope>NUCLEOTIDE SEQUENCE [LARGE SCALE GENOMIC DNA]</scope>
    <source>
        <strain evidence="2 3">PSKA54</strain>
    </source>
</reference>
<proteinExistence type="predicted"/>
<dbReference type="InterPro" id="IPR041542">
    <property type="entry name" value="GH43_C2"/>
</dbReference>